<comment type="caution">
    <text evidence="2">The sequence shown here is derived from an EMBL/GenBank/DDBJ whole genome shotgun (WGS) entry which is preliminary data.</text>
</comment>
<dbReference type="AlphaFoldDB" id="A0A5B1CFY2"/>
<protein>
    <submittedName>
        <fullName evidence="2">Uncharacterized protein</fullName>
    </submittedName>
</protein>
<accession>A0A5B1CFY2</accession>
<organism evidence="2 3">
    <name type="scientific">Rubripirellula obstinata</name>
    <dbReference type="NCBI Taxonomy" id="406547"/>
    <lineage>
        <taxon>Bacteria</taxon>
        <taxon>Pseudomonadati</taxon>
        <taxon>Planctomycetota</taxon>
        <taxon>Planctomycetia</taxon>
        <taxon>Pirellulales</taxon>
        <taxon>Pirellulaceae</taxon>
        <taxon>Rubripirellula</taxon>
    </lineage>
</organism>
<evidence type="ECO:0000313" key="3">
    <source>
        <dbReference type="Proteomes" id="UP000322699"/>
    </source>
</evidence>
<gene>
    <name evidence="2" type="ORF">LF1_06790</name>
</gene>
<reference evidence="2 3" key="1">
    <citation type="submission" date="2019-08" db="EMBL/GenBank/DDBJ databases">
        <title>Deep-cultivation of Planctomycetes and their phenomic and genomic characterization uncovers novel biology.</title>
        <authorList>
            <person name="Wiegand S."/>
            <person name="Jogler M."/>
            <person name="Boedeker C."/>
            <person name="Pinto D."/>
            <person name="Vollmers J."/>
            <person name="Rivas-Marin E."/>
            <person name="Kohn T."/>
            <person name="Peeters S.H."/>
            <person name="Heuer A."/>
            <person name="Rast P."/>
            <person name="Oberbeckmann S."/>
            <person name="Bunk B."/>
            <person name="Jeske O."/>
            <person name="Meyerdierks A."/>
            <person name="Storesund J.E."/>
            <person name="Kallscheuer N."/>
            <person name="Luecker S."/>
            <person name="Lage O.M."/>
            <person name="Pohl T."/>
            <person name="Merkel B.J."/>
            <person name="Hornburger P."/>
            <person name="Mueller R.-W."/>
            <person name="Bruemmer F."/>
            <person name="Labrenz M."/>
            <person name="Spormann A.M."/>
            <person name="Op Den Camp H."/>
            <person name="Overmann J."/>
            <person name="Amann R."/>
            <person name="Jetten M.S.M."/>
            <person name="Mascher T."/>
            <person name="Medema M.H."/>
            <person name="Devos D.P."/>
            <person name="Kaster A.-K."/>
            <person name="Ovreas L."/>
            <person name="Rohde M."/>
            <person name="Galperin M.Y."/>
            <person name="Jogler C."/>
        </authorList>
    </citation>
    <scope>NUCLEOTIDE SEQUENCE [LARGE SCALE GENOMIC DNA]</scope>
    <source>
        <strain evidence="2 3">LF1</strain>
    </source>
</reference>
<feature type="compositionally biased region" description="Low complexity" evidence="1">
    <location>
        <begin position="1"/>
        <end position="14"/>
    </location>
</feature>
<dbReference type="OrthoDB" id="9985850at2"/>
<sequence>MLSSEVSLSESLSEGVDSEPESDGVDSLDGEPSETELSLTSDDWWLDEDHESSTVEYDGLPDSLGGSDDAESEGVDSESESDSESLDGDPSDTELSLLSDGLPEDGDPLELESVTVE</sequence>
<name>A0A5B1CFY2_9BACT</name>
<keyword evidence="3" id="KW-1185">Reference proteome</keyword>
<evidence type="ECO:0000313" key="2">
    <source>
        <dbReference type="EMBL" id="KAA1258164.1"/>
    </source>
</evidence>
<dbReference type="RefSeq" id="WP_068258840.1">
    <property type="nucleotide sequence ID" value="NZ_LWSK01000007.1"/>
</dbReference>
<dbReference type="EMBL" id="VRLW01000001">
    <property type="protein sequence ID" value="KAA1258164.1"/>
    <property type="molecule type" value="Genomic_DNA"/>
</dbReference>
<feature type="compositionally biased region" description="Acidic residues" evidence="1">
    <location>
        <begin position="68"/>
        <end position="92"/>
    </location>
</feature>
<feature type="compositionally biased region" description="Acidic residues" evidence="1">
    <location>
        <begin position="16"/>
        <end position="34"/>
    </location>
</feature>
<proteinExistence type="predicted"/>
<evidence type="ECO:0000256" key="1">
    <source>
        <dbReference type="SAM" id="MobiDB-lite"/>
    </source>
</evidence>
<dbReference type="Proteomes" id="UP000322699">
    <property type="component" value="Unassembled WGS sequence"/>
</dbReference>
<feature type="region of interest" description="Disordered" evidence="1">
    <location>
        <begin position="1"/>
        <end position="117"/>
    </location>
</feature>
<feature type="compositionally biased region" description="Low complexity" evidence="1">
    <location>
        <begin position="58"/>
        <end position="67"/>
    </location>
</feature>